<evidence type="ECO:0000313" key="7">
    <source>
        <dbReference type="Proteomes" id="UP000309038"/>
    </source>
</evidence>
<dbReference type="PANTHER" id="PTHR23423">
    <property type="entry name" value="ORGANIC SOLUTE TRANSPORTER-RELATED"/>
    <property type="match status" value="1"/>
</dbReference>
<name>A0A4S4KQM3_9APHY</name>
<sequence length="249" mass="28280">MASSASCPSDNAQVIDQSTFWDSNGIDWDTHRIGWVISGACAAATLLISTVSVMEHCLHYHNPAEQRQILRILYMPPVYAIISFFSYRFFRSYTYYDLIETAYENLAQPPGVLLRDIVEGDALGGSVVGDIDHRSIALYGLLLFYGLTKDELKGKRPLAKFLSIKLIVMFTFYQSFVFSALEGHVIKGTKYWTEANVADGLNALAICIEMVFFSAFMLWAFPWKEYKHPNKPLTTNILRPLWDSINYSQ</sequence>
<protein>
    <submittedName>
        <fullName evidence="6">Uncharacterized protein</fullName>
    </submittedName>
</protein>
<keyword evidence="2 5" id="KW-0812">Transmembrane</keyword>
<evidence type="ECO:0000256" key="1">
    <source>
        <dbReference type="ARBA" id="ARBA00004141"/>
    </source>
</evidence>
<feature type="transmembrane region" description="Helical" evidence="5">
    <location>
        <begin position="201"/>
        <end position="221"/>
    </location>
</feature>
<evidence type="ECO:0000313" key="6">
    <source>
        <dbReference type="EMBL" id="THH00561.1"/>
    </source>
</evidence>
<dbReference type="EMBL" id="SGPJ01000046">
    <property type="protein sequence ID" value="THH00561.1"/>
    <property type="molecule type" value="Genomic_DNA"/>
</dbReference>
<keyword evidence="4 5" id="KW-0472">Membrane</keyword>
<dbReference type="GO" id="GO:0016020">
    <property type="term" value="C:membrane"/>
    <property type="evidence" value="ECO:0007669"/>
    <property type="project" value="UniProtKB-SubCell"/>
</dbReference>
<evidence type="ECO:0000256" key="4">
    <source>
        <dbReference type="ARBA" id="ARBA00023136"/>
    </source>
</evidence>
<dbReference type="InterPro" id="IPR005178">
    <property type="entry name" value="Ostalpha/TMEM184C"/>
</dbReference>
<dbReference type="Pfam" id="PF03619">
    <property type="entry name" value="Solute_trans_a"/>
    <property type="match status" value="2"/>
</dbReference>
<proteinExistence type="predicted"/>
<gene>
    <name evidence="6" type="ORF">EW026_g1986</name>
</gene>
<evidence type="ECO:0000256" key="5">
    <source>
        <dbReference type="SAM" id="Phobius"/>
    </source>
</evidence>
<dbReference type="Proteomes" id="UP000309038">
    <property type="component" value="Unassembled WGS sequence"/>
</dbReference>
<organism evidence="6 7">
    <name type="scientific">Hermanssonia centrifuga</name>
    <dbReference type="NCBI Taxonomy" id="98765"/>
    <lineage>
        <taxon>Eukaryota</taxon>
        <taxon>Fungi</taxon>
        <taxon>Dikarya</taxon>
        <taxon>Basidiomycota</taxon>
        <taxon>Agaricomycotina</taxon>
        <taxon>Agaricomycetes</taxon>
        <taxon>Polyporales</taxon>
        <taxon>Meruliaceae</taxon>
        <taxon>Hermanssonia</taxon>
    </lineage>
</organism>
<feature type="transmembrane region" description="Helical" evidence="5">
    <location>
        <begin position="33"/>
        <end position="51"/>
    </location>
</feature>
<evidence type="ECO:0000256" key="3">
    <source>
        <dbReference type="ARBA" id="ARBA00022989"/>
    </source>
</evidence>
<feature type="transmembrane region" description="Helical" evidence="5">
    <location>
        <begin position="72"/>
        <end position="90"/>
    </location>
</feature>
<evidence type="ECO:0000256" key="2">
    <source>
        <dbReference type="ARBA" id="ARBA00022692"/>
    </source>
</evidence>
<accession>A0A4S4KQM3</accession>
<keyword evidence="7" id="KW-1185">Reference proteome</keyword>
<feature type="transmembrane region" description="Helical" evidence="5">
    <location>
        <begin position="159"/>
        <end position="181"/>
    </location>
</feature>
<keyword evidence="3 5" id="KW-1133">Transmembrane helix</keyword>
<reference evidence="6 7" key="1">
    <citation type="submission" date="2019-02" db="EMBL/GenBank/DDBJ databases">
        <title>Genome sequencing of the rare red list fungi Phlebia centrifuga.</title>
        <authorList>
            <person name="Buettner E."/>
            <person name="Kellner H."/>
        </authorList>
    </citation>
    <scope>NUCLEOTIDE SEQUENCE [LARGE SCALE GENOMIC DNA]</scope>
    <source>
        <strain evidence="6 7">DSM 108282</strain>
    </source>
</reference>
<comment type="caution">
    <text evidence="6">The sequence shown here is derived from an EMBL/GenBank/DDBJ whole genome shotgun (WGS) entry which is preliminary data.</text>
</comment>
<dbReference type="SMART" id="SM01417">
    <property type="entry name" value="Solute_trans_a"/>
    <property type="match status" value="1"/>
</dbReference>
<dbReference type="AlphaFoldDB" id="A0A4S4KQM3"/>
<comment type="subcellular location">
    <subcellularLocation>
        <location evidence="1">Membrane</location>
        <topology evidence="1">Multi-pass membrane protein</topology>
    </subcellularLocation>
</comment>